<dbReference type="InterPro" id="IPR008269">
    <property type="entry name" value="Lon_proteolytic"/>
</dbReference>
<feature type="region of interest" description="Lon-protease-like" evidence="11">
    <location>
        <begin position="346"/>
        <end position="455"/>
    </location>
</feature>
<dbReference type="Pfam" id="PF18073">
    <property type="entry name" value="Zn_ribbon_LapB"/>
    <property type="match status" value="1"/>
</dbReference>
<dbReference type="InterPro" id="IPR027417">
    <property type="entry name" value="P-loop_NTPase"/>
</dbReference>
<keyword evidence="5" id="KW-0378">Hydrolase</keyword>
<name>I7A3G7_MELRP</name>
<dbReference type="PANTHER" id="PTHR32472">
    <property type="entry name" value="DNA REPAIR PROTEIN RADA"/>
    <property type="match status" value="1"/>
</dbReference>
<dbReference type="eggNOG" id="COG1066">
    <property type="taxonomic scope" value="Bacteria"/>
</dbReference>
<keyword evidence="2 11" id="KW-0547">Nucleotide-binding</keyword>
<dbReference type="PRINTS" id="PR01874">
    <property type="entry name" value="DNAREPAIRADA"/>
</dbReference>
<dbReference type="GO" id="GO:0006508">
    <property type="term" value="P:proteolysis"/>
    <property type="evidence" value="ECO:0007669"/>
    <property type="project" value="InterPro"/>
</dbReference>
<evidence type="ECO:0000256" key="6">
    <source>
        <dbReference type="ARBA" id="ARBA00022833"/>
    </source>
</evidence>
<keyword evidence="4 13" id="KW-0863">Zinc-finger</keyword>
<comment type="function">
    <text evidence="13">DNA-dependent ATPase involved in processing of recombination intermediates, plays a role in repairing DNA breaks. Stimulates the branch migration of RecA-mediated strand transfer reactions, allowing the 3' invading strand to extend heteroduplex DNA faster. Binds ssDNA in the presence of ADP but not other nucleotides, has ATPase activity that is stimulated by ssDNA and various branched DNA structures, but inhibited by SSB. Does not have RecA's homology-searching function.</text>
</comment>
<gene>
    <name evidence="11" type="primary">radA</name>
    <name evidence="15" type="ordered locus">MROS_1184</name>
</gene>
<evidence type="ECO:0000256" key="8">
    <source>
        <dbReference type="ARBA" id="ARBA00023016"/>
    </source>
</evidence>
<dbReference type="InterPro" id="IPR014721">
    <property type="entry name" value="Ribsml_uS5_D2-typ_fold_subgr"/>
</dbReference>
<sequence>MSKKKTKYVCSNCGYETIRWIGKCPECESWNSFTEEIIETGKHRKEKHSGSYKTFKLSRTIAESEKRIKTGINEFDRVLGGGMMPGSVILIGGDPGIGKSTLVLQAASRINGNVLYVTGEESINQISQRAKRLGINSDSLSVLTETNLENILTAVEKEKPDVVIVDSIQTVYKPELDNTAGTVTQIRESASELMNVAKKQNCSVVLIGHVTKEGIIAGPKILEHIVDTVLQFEGEKSHSYRILRSQKNRFGNTNEIGIFEMLETGLQEVKNPSEIFLNERSTDISGTVVTASIEGSRPLLIEVQALVTPSYYGNPQRVATGFDYRRLAILLAVLEKRAGLKLFSQNVFLNIAGGLRIDEPAIDLAVCVAIVSSFQNRIAKNGLVIIGEVGLGGEIRSVTHIDKRINEAAKLGFGKIILPAGNKKNFSSLNSDLRDKLEINFTDDLNKALQHSFER</sequence>
<feature type="binding site" evidence="11">
    <location>
        <begin position="93"/>
        <end position="100"/>
    </location>
    <ligand>
        <name>ATP</name>
        <dbReference type="ChEBI" id="CHEBI:30616"/>
    </ligand>
</feature>
<dbReference type="RefSeq" id="WP_014855857.1">
    <property type="nucleotide sequence ID" value="NC_018178.1"/>
</dbReference>
<keyword evidence="1 11" id="KW-0479">Metal-binding</keyword>
<dbReference type="AlphaFoldDB" id="I7A3G7"/>
<dbReference type="InterPro" id="IPR003593">
    <property type="entry name" value="AAA+_ATPase"/>
</dbReference>
<dbReference type="Gene3D" id="3.30.230.10">
    <property type="match status" value="1"/>
</dbReference>
<dbReference type="InterPro" id="IPR020588">
    <property type="entry name" value="RecA_ATP-bd"/>
</dbReference>
<keyword evidence="7 11" id="KW-0067">ATP-binding</keyword>
<dbReference type="HOGENOM" id="CLU_018264_0_1_10"/>
<proteinExistence type="inferred from homology"/>
<dbReference type="NCBIfam" id="TIGR00416">
    <property type="entry name" value="sms"/>
    <property type="match status" value="1"/>
</dbReference>
<evidence type="ECO:0000256" key="5">
    <source>
        <dbReference type="ARBA" id="ARBA00022801"/>
    </source>
</evidence>
<keyword evidence="16" id="KW-1185">Reference proteome</keyword>
<dbReference type="SUPFAM" id="SSF52540">
    <property type="entry name" value="P-loop containing nucleoside triphosphate hydrolases"/>
    <property type="match status" value="1"/>
</dbReference>
<feature type="short sequence motif" description="RadA KNRFG motif" evidence="11">
    <location>
        <begin position="247"/>
        <end position="251"/>
    </location>
</feature>
<comment type="domain">
    <text evidence="11">The middle region has homology to RecA with ATPase motifs including the RadA KNRFG motif, while the C-terminus is homologous to Lon protease.</text>
</comment>
<dbReference type="PATRIC" id="fig|1191523.3.peg.1258"/>
<keyword evidence="10 11" id="KW-0234">DNA repair</keyword>
<organism evidence="15 16">
    <name type="scientific">Melioribacter roseus (strain DSM 23840 / JCM 17771 / VKM B-2668 / P3M-2)</name>
    <dbReference type="NCBI Taxonomy" id="1191523"/>
    <lineage>
        <taxon>Bacteria</taxon>
        <taxon>Pseudomonadati</taxon>
        <taxon>Ignavibacteriota</taxon>
        <taxon>Ignavibacteria</taxon>
        <taxon>Ignavibacteriales</taxon>
        <taxon>Melioribacteraceae</taxon>
        <taxon>Melioribacter</taxon>
    </lineage>
</organism>
<dbReference type="SMART" id="SM00382">
    <property type="entry name" value="AAA"/>
    <property type="match status" value="1"/>
</dbReference>
<dbReference type="HAMAP" id="MF_01498">
    <property type="entry name" value="RadA_bact"/>
    <property type="match status" value="1"/>
</dbReference>
<dbReference type="PROSITE" id="PS50162">
    <property type="entry name" value="RECA_2"/>
    <property type="match status" value="1"/>
</dbReference>
<dbReference type="GO" id="GO:0000725">
    <property type="term" value="P:recombinational repair"/>
    <property type="evidence" value="ECO:0007669"/>
    <property type="project" value="UniProtKB-UniRule"/>
</dbReference>
<accession>I7A3G7</accession>
<evidence type="ECO:0000313" key="16">
    <source>
        <dbReference type="Proteomes" id="UP000009011"/>
    </source>
</evidence>
<dbReference type="InterPro" id="IPR020568">
    <property type="entry name" value="Ribosomal_Su5_D2-typ_SF"/>
</dbReference>
<keyword evidence="9 11" id="KW-0238">DNA-binding</keyword>
<evidence type="ECO:0000259" key="14">
    <source>
        <dbReference type="PROSITE" id="PS50162"/>
    </source>
</evidence>
<evidence type="ECO:0000256" key="9">
    <source>
        <dbReference type="ARBA" id="ARBA00023125"/>
    </source>
</evidence>
<evidence type="ECO:0000313" key="15">
    <source>
        <dbReference type="EMBL" id="AFN74421.1"/>
    </source>
</evidence>
<comment type="similarity">
    <text evidence="11 13">Belongs to the RecA family. RadA subfamily.</text>
</comment>
<evidence type="ECO:0000256" key="10">
    <source>
        <dbReference type="ARBA" id="ARBA00023204"/>
    </source>
</evidence>
<protein>
    <recommendedName>
        <fullName evidence="11 12">DNA repair protein RadA</fullName>
    </recommendedName>
</protein>
<dbReference type="GO" id="GO:0004252">
    <property type="term" value="F:serine-type endopeptidase activity"/>
    <property type="evidence" value="ECO:0007669"/>
    <property type="project" value="InterPro"/>
</dbReference>
<dbReference type="KEGG" id="mro:MROS_1184"/>
<dbReference type="Proteomes" id="UP000009011">
    <property type="component" value="Chromosome"/>
</dbReference>
<evidence type="ECO:0000256" key="2">
    <source>
        <dbReference type="ARBA" id="ARBA00022741"/>
    </source>
</evidence>
<dbReference type="EMBL" id="CP003557">
    <property type="protein sequence ID" value="AFN74421.1"/>
    <property type="molecule type" value="Genomic_DNA"/>
</dbReference>
<dbReference type="Pfam" id="PF13481">
    <property type="entry name" value="AAA_25"/>
    <property type="match status" value="1"/>
</dbReference>
<evidence type="ECO:0000256" key="4">
    <source>
        <dbReference type="ARBA" id="ARBA00022771"/>
    </source>
</evidence>
<dbReference type="SUPFAM" id="SSF54211">
    <property type="entry name" value="Ribosomal protein S5 domain 2-like"/>
    <property type="match status" value="1"/>
</dbReference>
<dbReference type="GO" id="GO:0008270">
    <property type="term" value="F:zinc ion binding"/>
    <property type="evidence" value="ECO:0007669"/>
    <property type="project" value="UniProtKB-KW"/>
</dbReference>
<dbReference type="InterPro" id="IPR004504">
    <property type="entry name" value="DNA_repair_RadA"/>
</dbReference>
<keyword evidence="3 11" id="KW-0227">DNA damage</keyword>
<keyword evidence="8 11" id="KW-0346">Stress response</keyword>
<dbReference type="GO" id="GO:0140664">
    <property type="term" value="F:ATP-dependent DNA damage sensor activity"/>
    <property type="evidence" value="ECO:0007669"/>
    <property type="project" value="InterPro"/>
</dbReference>
<dbReference type="GO" id="GO:0005524">
    <property type="term" value="F:ATP binding"/>
    <property type="evidence" value="ECO:0007669"/>
    <property type="project" value="UniProtKB-UniRule"/>
</dbReference>
<evidence type="ECO:0000256" key="13">
    <source>
        <dbReference type="RuleBase" id="RU003555"/>
    </source>
</evidence>
<dbReference type="OrthoDB" id="9803906at2"/>
<dbReference type="CDD" id="cd01121">
    <property type="entry name" value="RadA_SMS_N"/>
    <property type="match status" value="1"/>
</dbReference>
<evidence type="ECO:0000256" key="11">
    <source>
        <dbReference type="HAMAP-Rule" id="MF_01498"/>
    </source>
</evidence>
<evidence type="ECO:0000256" key="3">
    <source>
        <dbReference type="ARBA" id="ARBA00022763"/>
    </source>
</evidence>
<dbReference type="GO" id="GO:0005829">
    <property type="term" value="C:cytosol"/>
    <property type="evidence" value="ECO:0007669"/>
    <property type="project" value="TreeGrafter"/>
</dbReference>
<reference evidence="15 16" key="1">
    <citation type="journal article" date="2013" name="PLoS ONE">
        <title>Genomic analysis of Melioribacter roseus, facultatively anaerobic organotrophic bacterium representing a novel deep lineage within Bacteriodetes/Chlorobi group.</title>
        <authorList>
            <person name="Kadnikov V.V."/>
            <person name="Mardanov A.V."/>
            <person name="Podosokorskaya O.A."/>
            <person name="Gavrilov S.N."/>
            <person name="Kublanov I.V."/>
            <person name="Beletsky A.V."/>
            <person name="Bonch-Osmolovskaya E.A."/>
            <person name="Ravin N.V."/>
        </authorList>
    </citation>
    <scope>NUCLEOTIDE SEQUENCE [LARGE SCALE GENOMIC DNA]</scope>
    <source>
        <strain evidence="16">JCM 17771 / P3M-2</strain>
    </source>
</reference>
<dbReference type="GO" id="GO:0003684">
    <property type="term" value="F:damaged DNA binding"/>
    <property type="evidence" value="ECO:0007669"/>
    <property type="project" value="InterPro"/>
</dbReference>
<feature type="domain" description="RecA family profile 1" evidence="14">
    <location>
        <begin position="64"/>
        <end position="210"/>
    </location>
</feature>
<comment type="function">
    <text evidence="11">Plays a role in repairing double-strand DNA breaks, probably involving stabilizing or processing branched DNA or blocked replication forks.</text>
</comment>
<dbReference type="STRING" id="1191523.MROS_1184"/>
<dbReference type="PANTHER" id="PTHR32472:SF10">
    <property type="entry name" value="DNA REPAIR PROTEIN RADA-LIKE PROTEIN"/>
    <property type="match status" value="1"/>
</dbReference>
<evidence type="ECO:0000256" key="1">
    <source>
        <dbReference type="ARBA" id="ARBA00022723"/>
    </source>
</evidence>
<evidence type="ECO:0000256" key="12">
    <source>
        <dbReference type="NCBIfam" id="TIGR00416"/>
    </source>
</evidence>
<dbReference type="Gene3D" id="3.40.50.300">
    <property type="entry name" value="P-loop containing nucleotide triphosphate hydrolases"/>
    <property type="match status" value="1"/>
</dbReference>
<dbReference type="InterPro" id="IPR041166">
    <property type="entry name" value="Rubredoxin_2"/>
</dbReference>
<dbReference type="FunFam" id="3.40.50.300:FF:000050">
    <property type="entry name" value="DNA repair protein RadA"/>
    <property type="match status" value="1"/>
</dbReference>
<evidence type="ECO:0000256" key="7">
    <source>
        <dbReference type="ARBA" id="ARBA00022840"/>
    </source>
</evidence>
<dbReference type="Pfam" id="PF05362">
    <property type="entry name" value="Lon_C"/>
    <property type="match status" value="1"/>
</dbReference>
<dbReference type="GO" id="GO:0004176">
    <property type="term" value="F:ATP-dependent peptidase activity"/>
    <property type="evidence" value="ECO:0007669"/>
    <property type="project" value="InterPro"/>
</dbReference>
<keyword evidence="6 13" id="KW-0862">Zinc</keyword>